<evidence type="ECO:0000313" key="6">
    <source>
        <dbReference type="Proteomes" id="UP000462362"/>
    </source>
</evidence>
<evidence type="ECO:0000256" key="1">
    <source>
        <dbReference type="ARBA" id="ARBA00001968"/>
    </source>
</evidence>
<evidence type="ECO:0000256" key="3">
    <source>
        <dbReference type="ARBA" id="ARBA00023080"/>
    </source>
</evidence>
<dbReference type="NCBIfam" id="TIGR00172">
    <property type="entry name" value="maf"/>
    <property type="match status" value="1"/>
</dbReference>
<dbReference type="EMBL" id="WNCL01000002">
    <property type="protein sequence ID" value="MTU42272.1"/>
    <property type="molecule type" value="Genomic_DNA"/>
</dbReference>
<dbReference type="Gene3D" id="3.90.950.10">
    <property type="match status" value="1"/>
</dbReference>
<protein>
    <recommendedName>
        <fullName evidence="4">7-methyl-GTP pyrophosphatase</fullName>
        <shortName evidence="4">m(7)GTP pyrophosphatase</shortName>
        <ecNumber evidence="4">3.6.1.-</ecNumber>
    </recommendedName>
</protein>
<comment type="similarity">
    <text evidence="4">Belongs to the Maf family. YceF subfamily.</text>
</comment>
<gene>
    <name evidence="5" type="primary">maf</name>
    <name evidence="5" type="ORF">GMD42_01275</name>
</gene>
<comment type="subcellular location">
    <subcellularLocation>
        <location evidence="4">Cytoplasm</location>
    </subcellularLocation>
</comment>
<dbReference type="EC" id="3.6.1.-" evidence="4"/>
<comment type="caution">
    <text evidence="4">Lacks conserved residue(s) required for the propagation of feature annotation.</text>
</comment>
<comment type="function">
    <text evidence="4">Nucleoside triphosphate pyrophosphatase that hydrolyzes 7-methyl-GTP (m(7)GTP). May have a dual role in cell division arrest and in preventing the incorporation of modified nucleotides into cellular nucleic acids.</text>
</comment>
<dbReference type="Pfam" id="PF02545">
    <property type="entry name" value="Maf"/>
    <property type="match status" value="1"/>
</dbReference>
<feature type="site" description="Important for substrate specificity" evidence="4">
    <location>
        <position position="156"/>
    </location>
</feature>
<dbReference type="HAMAP" id="MF_00528">
    <property type="entry name" value="Maf"/>
    <property type="match status" value="1"/>
</dbReference>
<dbReference type="InterPro" id="IPR029001">
    <property type="entry name" value="ITPase-like_fam"/>
</dbReference>
<keyword evidence="3 4" id="KW-0546">Nucleotide metabolism</keyword>
<comment type="catalytic activity">
    <reaction evidence="4">
        <text>N(7)-methyl-GTP + H2O = N(7)-methyl-GMP + diphosphate + H(+)</text>
        <dbReference type="Rhea" id="RHEA:58744"/>
        <dbReference type="ChEBI" id="CHEBI:15377"/>
        <dbReference type="ChEBI" id="CHEBI:15378"/>
        <dbReference type="ChEBI" id="CHEBI:33019"/>
        <dbReference type="ChEBI" id="CHEBI:58285"/>
        <dbReference type="ChEBI" id="CHEBI:87133"/>
    </reaction>
</comment>
<proteinExistence type="inferred from homology"/>
<reference evidence="5 6" key="1">
    <citation type="journal article" date="2019" name="Nat. Med.">
        <title>A library of human gut bacterial isolates paired with longitudinal multiomics data enables mechanistic microbiome research.</title>
        <authorList>
            <person name="Poyet M."/>
            <person name="Groussin M."/>
            <person name="Gibbons S.M."/>
            <person name="Avila-Pacheco J."/>
            <person name="Jiang X."/>
            <person name="Kearney S.M."/>
            <person name="Perrotta A.R."/>
            <person name="Berdy B."/>
            <person name="Zhao S."/>
            <person name="Lieberman T.D."/>
            <person name="Swanson P.K."/>
            <person name="Smith M."/>
            <person name="Roesemann S."/>
            <person name="Alexander J.E."/>
            <person name="Rich S.A."/>
            <person name="Livny J."/>
            <person name="Vlamakis H."/>
            <person name="Clish C."/>
            <person name="Bullock K."/>
            <person name="Deik A."/>
            <person name="Scott J."/>
            <person name="Pierce K.A."/>
            <person name="Xavier R.J."/>
            <person name="Alm E.J."/>
        </authorList>
    </citation>
    <scope>NUCLEOTIDE SEQUENCE [LARGE SCALE GENOMIC DNA]</scope>
    <source>
        <strain evidence="5 6">BIOML-A2</strain>
    </source>
</reference>
<dbReference type="InterPro" id="IPR003697">
    <property type="entry name" value="Maf-like"/>
</dbReference>
<name>A0A6I3S2Q9_9BURK</name>
<dbReference type="Proteomes" id="UP000462362">
    <property type="component" value="Unassembled WGS sequence"/>
</dbReference>
<comment type="cofactor">
    <cofactor evidence="1 4">
        <name>a divalent metal cation</name>
        <dbReference type="ChEBI" id="CHEBI:60240"/>
    </cofactor>
</comment>
<evidence type="ECO:0000256" key="2">
    <source>
        <dbReference type="ARBA" id="ARBA00022801"/>
    </source>
</evidence>
<dbReference type="PANTHER" id="PTHR43213">
    <property type="entry name" value="BIFUNCTIONAL DTTP/UTP PYROPHOSPHATASE/METHYLTRANSFERASE PROTEIN-RELATED"/>
    <property type="match status" value="1"/>
</dbReference>
<dbReference type="RefSeq" id="WP_008810958.1">
    <property type="nucleotide sequence ID" value="NZ_CAJUON010000007.1"/>
</dbReference>
<dbReference type="SUPFAM" id="SSF52972">
    <property type="entry name" value="ITPase-like"/>
    <property type="match status" value="1"/>
</dbReference>
<feature type="site" description="Important for substrate specificity" evidence="4">
    <location>
        <position position="73"/>
    </location>
</feature>
<evidence type="ECO:0000256" key="4">
    <source>
        <dbReference type="HAMAP-Rule" id="MF_00528"/>
    </source>
</evidence>
<keyword evidence="4" id="KW-0963">Cytoplasm</keyword>
<dbReference type="GO" id="GO:0005737">
    <property type="term" value="C:cytoplasm"/>
    <property type="evidence" value="ECO:0007669"/>
    <property type="project" value="UniProtKB-SubCell"/>
</dbReference>
<accession>A0A6I3S2Q9</accession>
<feature type="site" description="Important for substrate specificity" evidence="4">
    <location>
        <position position="15"/>
    </location>
</feature>
<dbReference type="AlphaFoldDB" id="A0A6I3S2Q9"/>
<dbReference type="GO" id="GO:0009117">
    <property type="term" value="P:nucleotide metabolic process"/>
    <property type="evidence" value="ECO:0007669"/>
    <property type="project" value="UniProtKB-KW"/>
</dbReference>
<sequence>MDNKAALILGSSSPFRRELLERLQIPFTTCSPDVDETPLKGESPKDLSLRLSVLKAQAVAAQHPHCVVIGCDQVLELNGRPVGKPGNFENAFKQLSEMSGQTVTFHSAMTVIDAKGNLQSTVVPTFIRMRNLPPEGIREYLEREKPFNCAGSAKIEKLGIALVAECKSDDPTAIIGLPLIELTTMLAQAGIHVLPELN</sequence>
<feature type="active site" description="Proton acceptor" evidence="4">
    <location>
        <position position="72"/>
    </location>
</feature>
<dbReference type="PANTHER" id="PTHR43213:SF5">
    <property type="entry name" value="BIFUNCTIONAL DTTP_UTP PYROPHOSPHATASE_METHYLTRANSFERASE PROTEIN-RELATED"/>
    <property type="match status" value="1"/>
</dbReference>
<organism evidence="5 6">
    <name type="scientific">Parasutterella excrementihominis</name>
    <dbReference type="NCBI Taxonomy" id="487175"/>
    <lineage>
        <taxon>Bacteria</taxon>
        <taxon>Pseudomonadati</taxon>
        <taxon>Pseudomonadota</taxon>
        <taxon>Betaproteobacteria</taxon>
        <taxon>Burkholderiales</taxon>
        <taxon>Sutterellaceae</taxon>
        <taxon>Parasutterella</taxon>
    </lineage>
</organism>
<comment type="caution">
    <text evidence="5">The sequence shown here is derived from an EMBL/GenBank/DDBJ whole genome shotgun (WGS) entry which is preliminary data.</text>
</comment>
<dbReference type="GO" id="GO:0047429">
    <property type="term" value="F:nucleoside triphosphate diphosphatase activity"/>
    <property type="evidence" value="ECO:0007669"/>
    <property type="project" value="InterPro"/>
</dbReference>
<evidence type="ECO:0000313" key="5">
    <source>
        <dbReference type="EMBL" id="MTU42272.1"/>
    </source>
</evidence>
<dbReference type="CDD" id="cd00555">
    <property type="entry name" value="Maf"/>
    <property type="match status" value="1"/>
</dbReference>
<dbReference type="PIRSF" id="PIRSF006305">
    <property type="entry name" value="Maf"/>
    <property type="match status" value="1"/>
</dbReference>
<dbReference type="GeneID" id="43348026"/>
<keyword evidence="2 4" id="KW-0378">Hydrolase</keyword>